<keyword evidence="1" id="KW-1133">Transmembrane helix</keyword>
<dbReference type="EMBL" id="CAEZWW010000122">
    <property type="protein sequence ID" value="CAB4677598.1"/>
    <property type="molecule type" value="Genomic_DNA"/>
</dbReference>
<reference evidence="2" key="1">
    <citation type="submission" date="2020-05" db="EMBL/GenBank/DDBJ databases">
        <authorList>
            <person name="Chiriac C."/>
            <person name="Salcher M."/>
            <person name="Ghai R."/>
            <person name="Kavagutti S V."/>
        </authorList>
    </citation>
    <scope>NUCLEOTIDE SEQUENCE</scope>
</reference>
<proteinExistence type="predicted"/>
<protein>
    <submittedName>
        <fullName evidence="2">Unannotated protein</fullName>
    </submittedName>
</protein>
<evidence type="ECO:0000256" key="1">
    <source>
        <dbReference type="SAM" id="Phobius"/>
    </source>
</evidence>
<gene>
    <name evidence="2" type="ORF">UFOPK2310_01012</name>
</gene>
<evidence type="ECO:0000313" key="2">
    <source>
        <dbReference type="EMBL" id="CAB4677598.1"/>
    </source>
</evidence>
<sequence>MAAVGALYGGAASVFLGKNRATSALLFLLFFLWEFCNNVNGGMRRNNIDIRLFLHDKSGRR</sequence>
<keyword evidence="1" id="KW-0812">Transmembrane</keyword>
<accession>A0A6J6MX54</accession>
<feature type="transmembrane region" description="Helical" evidence="1">
    <location>
        <begin position="20"/>
        <end position="36"/>
    </location>
</feature>
<keyword evidence="1" id="KW-0472">Membrane</keyword>
<dbReference type="AlphaFoldDB" id="A0A6J6MX54"/>
<name>A0A6J6MX54_9ZZZZ</name>
<organism evidence="2">
    <name type="scientific">freshwater metagenome</name>
    <dbReference type="NCBI Taxonomy" id="449393"/>
    <lineage>
        <taxon>unclassified sequences</taxon>
        <taxon>metagenomes</taxon>
        <taxon>ecological metagenomes</taxon>
    </lineage>
</organism>